<keyword evidence="1" id="KW-0472">Membrane</keyword>
<accession>A0ABT1K2K4</accession>
<reference evidence="2 3" key="1">
    <citation type="submission" date="2022-06" db="EMBL/GenBank/DDBJ databases">
        <title>Sequencing the genomes of 1000 actinobacteria strains.</title>
        <authorList>
            <person name="Klenk H.-P."/>
        </authorList>
    </citation>
    <scope>NUCLEOTIDE SEQUENCE [LARGE SCALE GENOMIC DNA]</scope>
    <source>
        <strain evidence="2 3">DSM 44170</strain>
    </source>
</reference>
<evidence type="ECO:0000256" key="1">
    <source>
        <dbReference type="SAM" id="Phobius"/>
    </source>
</evidence>
<dbReference type="EMBL" id="JAMZEC010000001">
    <property type="protein sequence ID" value="MCP2347254.1"/>
    <property type="molecule type" value="Genomic_DNA"/>
</dbReference>
<dbReference type="RefSeq" id="WP_253770104.1">
    <property type="nucleotide sequence ID" value="NZ_BAAAVE010000004.1"/>
</dbReference>
<dbReference type="Proteomes" id="UP001320766">
    <property type="component" value="Unassembled WGS sequence"/>
</dbReference>
<keyword evidence="3" id="KW-1185">Reference proteome</keyword>
<sequence>MSSPQAGPEAPPPRRPGRSRIGCLALSLVPLVPFVLLGLVAMAPVWISDHRLGLMVDRLRKHPLPAGAEWEPSDPQVSVSGGDSGDCWYDIRFELSTGRSVQEVLDHYRRAKIEDPDGELGDYEVMAWTIFDEPGAPESGTPTATPLIIDLGGTYSGGFDMRCW</sequence>
<feature type="transmembrane region" description="Helical" evidence="1">
    <location>
        <begin position="21"/>
        <end position="47"/>
    </location>
</feature>
<evidence type="ECO:0000313" key="3">
    <source>
        <dbReference type="Proteomes" id="UP001320766"/>
    </source>
</evidence>
<keyword evidence="1" id="KW-0812">Transmembrane</keyword>
<protein>
    <submittedName>
        <fullName evidence="2">Uncharacterized protein</fullName>
    </submittedName>
</protein>
<comment type="caution">
    <text evidence="2">The sequence shown here is derived from an EMBL/GenBank/DDBJ whole genome shotgun (WGS) entry which is preliminary data.</text>
</comment>
<keyword evidence="1" id="KW-1133">Transmembrane helix</keyword>
<organism evidence="2 3">
    <name type="scientific">Nonomuraea roseoviolacea subsp. carminata</name>
    <dbReference type="NCBI Taxonomy" id="160689"/>
    <lineage>
        <taxon>Bacteria</taxon>
        <taxon>Bacillati</taxon>
        <taxon>Actinomycetota</taxon>
        <taxon>Actinomycetes</taxon>
        <taxon>Streptosporangiales</taxon>
        <taxon>Streptosporangiaceae</taxon>
        <taxon>Nonomuraea</taxon>
    </lineage>
</organism>
<gene>
    <name evidence="2" type="ORF">HD595_003376</name>
</gene>
<proteinExistence type="predicted"/>
<name>A0ABT1K2K4_9ACTN</name>
<evidence type="ECO:0000313" key="2">
    <source>
        <dbReference type="EMBL" id="MCP2347254.1"/>
    </source>
</evidence>